<comment type="caution">
    <text evidence="3">The sequence shown here is derived from an EMBL/GenBank/DDBJ whole genome shotgun (WGS) entry which is preliminary data.</text>
</comment>
<evidence type="ECO:0000313" key="4">
    <source>
        <dbReference type="Proteomes" id="UP001596512"/>
    </source>
</evidence>
<accession>A0ABW2TY68</accession>
<gene>
    <name evidence="3" type="ORF">ACFQV2_37715</name>
</gene>
<protein>
    <submittedName>
        <fullName evidence="3">ATP-binding protein</fullName>
    </submittedName>
</protein>
<sequence>MHVAAGQTLVLTVTPDDVPRARRALKRWLMDAGIAELSACDIVLGATEAAAEAIAHAASRITVTAAIEQAAVVLTVVDDGRWRDPETGLGTLRGHALTMVEAASAHFEIAHADDRTTLTARFRLETA</sequence>
<proteinExistence type="predicted"/>
<dbReference type="InterPro" id="IPR050267">
    <property type="entry name" value="Anti-sigma-factor_SerPK"/>
</dbReference>
<keyword evidence="1" id="KW-0723">Serine/threonine-protein kinase</keyword>
<keyword evidence="1" id="KW-0808">Transferase</keyword>
<keyword evidence="3" id="KW-0067">ATP-binding</keyword>
<dbReference type="InterPro" id="IPR036890">
    <property type="entry name" value="HATPase_C_sf"/>
</dbReference>
<dbReference type="Pfam" id="PF13581">
    <property type="entry name" value="HATPase_c_2"/>
    <property type="match status" value="1"/>
</dbReference>
<evidence type="ECO:0000259" key="2">
    <source>
        <dbReference type="Pfam" id="PF13581"/>
    </source>
</evidence>
<dbReference type="InterPro" id="IPR003594">
    <property type="entry name" value="HATPase_dom"/>
</dbReference>
<name>A0ABW2TY68_9PSEU</name>
<organism evidence="3 4">
    <name type="scientific">Actinokineospora soli</name>
    <dbReference type="NCBI Taxonomy" id="1048753"/>
    <lineage>
        <taxon>Bacteria</taxon>
        <taxon>Bacillati</taxon>
        <taxon>Actinomycetota</taxon>
        <taxon>Actinomycetes</taxon>
        <taxon>Pseudonocardiales</taxon>
        <taxon>Pseudonocardiaceae</taxon>
        <taxon>Actinokineospora</taxon>
    </lineage>
</organism>
<keyword evidence="3" id="KW-0547">Nucleotide-binding</keyword>
<keyword evidence="1" id="KW-0418">Kinase</keyword>
<dbReference type="EMBL" id="JBHTEY010000004">
    <property type="protein sequence ID" value="MFC7618266.1"/>
    <property type="molecule type" value="Genomic_DNA"/>
</dbReference>
<dbReference type="GO" id="GO:0005524">
    <property type="term" value="F:ATP binding"/>
    <property type="evidence" value="ECO:0007669"/>
    <property type="project" value="UniProtKB-KW"/>
</dbReference>
<feature type="domain" description="Histidine kinase/HSP90-like ATPase" evidence="2">
    <location>
        <begin position="12"/>
        <end position="121"/>
    </location>
</feature>
<keyword evidence="4" id="KW-1185">Reference proteome</keyword>
<dbReference type="PANTHER" id="PTHR35526">
    <property type="entry name" value="ANTI-SIGMA-F FACTOR RSBW-RELATED"/>
    <property type="match status" value="1"/>
</dbReference>
<evidence type="ECO:0000256" key="1">
    <source>
        <dbReference type="ARBA" id="ARBA00022527"/>
    </source>
</evidence>
<dbReference type="Gene3D" id="3.30.565.10">
    <property type="entry name" value="Histidine kinase-like ATPase, C-terminal domain"/>
    <property type="match status" value="1"/>
</dbReference>
<dbReference type="PANTHER" id="PTHR35526:SF3">
    <property type="entry name" value="ANTI-SIGMA-F FACTOR RSBW"/>
    <property type="match status" value="1"/>
</dbReference>
<dbReference type="Proteomes" id="UP001596512">
    <property type="component" value="Unassembled WGS sequence"/>
</dbReference>
<evidence type="ECO:0000313" key="3">
    <source>
        <dbReference type="EMBL" id="MFC7618266.1"/>
    </source>
</evidence>
<reference evidence="4" key="1">
    <citation type="journal article" date="2019" name="Int. J. Syst. Evol. Microbiol.">
        <title>The Global Catalogue of Microorganisms (GCM) 10K type strain sequencing project: providing services to taxonomists for standard genome sequencing and annotation.</title>
        <authorList>
            <consortium name="The Broad Institute Genomics Platform"/>
            <consortium name="The Broad Institute Genome Sequencing Center for Infectious Disease"/>
            <person name="Wu L."/>
            <person name="Ma J."/>
        </authorList>
    </citation>
    <scope>NUCLEOTIDE SEQUENCE [LARGE SCALE GENOMIC DNA]</scope>
    <source>
        <strain evidence="4">JCM 17695</strain>
    </source>
</reference>